<protein>
    <recommendedName>
        <fullName evidence="4 5">50S ribosomal protein L24</fullName>
    </recommendedName>
</protein>
<comment type="similarity">
    <text evidence="1">Belongs to the universal ribosomal protein uL24 family.</text>
</comment>
<evidence type="ECO:0000256" key="6">
    <source>
        <dbReference type="SAM" id="MobiDB-lite"/>
    </source>
</evidence>
<name>A0A5E4LRE4_9ARCH</name>
<dbReference type="GO" id="GO:0015934">
    <property type="term" value="C:large ribosomal subunit"/>
    <property type="evidence" value="ECO:0007669"/>
    <property type="project" value="UniProtKB-UniRule"/>
</dbReference>
<dbReference type="Gene3D" id="2.30.30.30">
    <property type="match status" value="1"/>
</dbReference>
<dbReference type="CDD" id="cd06089">
    <property type="entry name" value="KOW_RPL26"/>
    <property type="match status" value="1"/>
</dbReference>
<gene>
    <name evidence="8" type="ORF">LFW2832_00450</name>
</gene>
<dbReference type="PROSITE" id="PS01108">
    <property type="entry name" value="RIBOSOMAL_L24"/>
    <property type="match status" value="1"/>
</dbReference>
<keyword evidence="3" id="KW-0687">Ribonucleoprotein</keyword>
<dbReference type="EMBL" id="CABMJJ010000008">
    <property type="protein sequence ID" value="VVC03643.1"/>
    <property type="molecule type" value="Genomic_DNA"/>
</dbReference>
<accession>A0A5E4LRE4</accession>
<keyword evidence="2 8" id="KW-0689">Ribosomal protein</keyword>
<dbReference type="InterPro" id="IPR005825">
    <property type="entry name" value="Ribosomal_uL24_CS"/>
</dbReference>
<dbReference type="GO" id="GO:0003735">
    <property type="term" value="F:structural constituent of ribosome"/>
    <property type="evidence" value="ECO:0007669"/>
    <property type="project" value="UniProtKB-UniRule"/>
</dbReference>
<sequence length="168" mass="19116">MKSDTERTKFYKEKIHKRKNRLHVHLSKELRGKLKVKKRSLLVHKGDTVRVMRGPEKGKEAKVGRVNVIMRTIFLEGITAKTAKGKEVPLAVQPSNLMLISLESTPERKLLFSDDAFKKKEMKKAEAKTEAAEAKTSEAKAEEVNSPAKMPHVQDAKNLKMDTDQKIR</sequence>
<evidence type="ECO:0000256" key="2">
    <source>
        <dbReference type="ARBA" id="ARBA00022980"/>
    </source>
</evidence>
<dbReference type="InterPro" id="IPR041988">
    <property type="entry name" value="Ribosomal_uL24_KOW"/>
</dbReference>
<organism evidence="8 9">
    <name type="scientific">Candidatus Bilamarchaeum dharawalense</name>
    <dbReference type="NCBI Taxonomy" id="2885759"/>
    <lineage>
        <taxon>Archaea</taxon>
        <taxon>Candidatus Micrarchaeota</taxon>
        <taxon>Candidatus Micrarchaeia</taxon>
        <taxon>Candidatus Anstonellales</taxon>
        <taxon>Candidatus Bilamarchaeaceae</taxon>
        <taxon>Candidatus Bilamarchaeum</taxon>
    </lineage>
</organism>
<dbReference type="Proteomes" id="UP000789941">
    <property type="component" value="Unassembled WGS sequence"/>
</dbReference>
<dbReference type="AlphaFoldDB" id="A0A5E4LRE4"/>
<dbReference type="Pfam" id="PF00467">
    <property type="entry name" value="KOW"/>
    <property type="match status" value="1"/>
</dbReference>
<dbReference type="InterPro" id="IPR005824">
    <property type="entry name" value="KOW"/>
</dbReference>
<dbReference type="PANTHER" id="PTHR11143">
    <property type="entry name" value="60S RIBOSOMAL PROTEIN L26 FAMILY MEMBER"/>
    <property type="match status" value="1"/>
</dbReference>
<evidence type="ECO:0000313" key="9">
    <source>
        <dbReference type="Proteomes" id="UP000789941"/>
    </source>
</evidence>
<feature type="domain" description="KOW" evidence="7">
    <location>
        <begin position="45"/>
        <end position="67"/>
    </location>
</feature>
<dbReference type="NCBIfam" id="TIGR01080">
    <property type="entry name" value="rplX_A_E"/>
    <property type="match status" value="1"/>
</dbReference>
<dbReference type="InterPro" id="IPR014722">
    <property type="entry name" value="Rib_uL2_dom2"/>
</dbReference>
<evidence type="ECO:0000259" key="7">
    <source>
        <dbReference type="Pfam" id="PF00467"/>
    </source>
</evidence>
<dbReference type="Pfam" id="PF16906">
    <property type="entry name" value="Ribosomal_L26"/>
    <property type="match status" value="1"/>
</dbReference>
<feature type="region of interest" description="Disordered" evidence="6">
    <location>
        <begin position="122"/>
        <end position="168"/>
    </location>
</feature>
<evidence type="ECO:0000313" key="8">
    <source>
        <dbReference type="EMBL" id="VVC03643.1"/>
    </source>
</evidence>
<dbReference type="InterPro" id="IPR008991">
    <property type="entry name" value="Translation_prot_SH3-like_sf"/>
</dbReference>
<evidence type="ECO:0000256" key="1">
    <source>
        <dbReference type="ARBA" id="ARBA00010618"/>
    </source>
</evidence>
<proteinExistence type="inferred from homology"/>
<reference evidence="8 9" key="1">
    <citation type="submission" date="2019-08" db="EMBL/GenBank/DDBJ databases">
        <authorList>
            <person name="Vazquez-Campos X."/>
        </authorList>
    </citation>
    <scope>NUCLEOTIDE SEQUENCE [LARGE SCALE GENOMIC DNA]</scope>
    <source>
        <strain evidence="8">LFW-283_2</strain>
    </source>
</reference>
<evidence type="ECO:0000256" key="5">
    <source>
        <dbReference type="NCBIfam" id="TIGR01080"/>
    </source>
</evidence>
<dbReference type="GO" id="GO:0003723">
    <property type="term" value="F:RNA binding"/>
    <property type="evidence" value="ECO:0007669"/>
    <property type="project" value="InterPro"/>
</dbReference>
<evidence type="ECO:0000256" key="3">
    <source>
        <dbReference type="ARBA" id="ARBA00023274"/>
    </source>
</evidence>
<evidence type="ECO:0000256" key="4">
    <source>
        <dbReference type="ARBA" id="ARBA00035478"/>
    </source>
</evidence>
<feature type="compositionally biased region" description="Basic and acidic residues" evidence="6">
    <location>
        <begin position="122"/>
        <end position="143"/>
    </location>
</feature>
<comment type="caution">
    <text evidence="8">The sequence shown here is derived from an EMBL/GenBank/DDBJ whole genome shotgun (WGS) entry which is preliminary data.</text>
</comment>
<dbReference type="SUPFAM" id="SSF50104">
    <property type="entry name" value="Translation proteins SH3-like domain"/>
    <property type="match status" value="1"/>
</dbReference>
<dbReference type="InterPro" id="IPR005756">
    <property type="entry name" value="Ribosomal_uL24_euk/arc"/>
</dbReference>
<feature type="compositionally biased region" description="Basic and acidic residues" evidence="6">
    <location>
        <begin position="152"/>
        <end position="168"/>
    </location>
</feature>
<dbReference type="GO" id="GO:0006412">
    <property type="term" value="P:translation"/>
    <property type="evidence" value="ECO:0007669"/>
    <property type="project" value="UniProtKB-UniRule"/>
</dbReference>